<sequence>MDAETLLARFGKSLREARKRRGLTQAQLAALAGVPRLKVIQVERGEASVSIGAYAEVAAALGLEFTPVPARRPTLDEVAELLANG</sequence>
<dbReference type="Gene3D" id="1.10.260.40">
    <property type="entry name" value="lambda repressor-like DNA-binding domains"/>
    <property type="match status" value="1"/>
</dbReference>
<dbReference type="InterPro" id="IPR010982">
    <property type="entry name" value="Lambda_DNA-bd_dom_sf"/>
</dbReference>
<dbReference type="RefSeq" id="WP_052631461.1">
    <property type="nucleotide sequence ID" value="NZ_CP011144.1"/>
</dbReference>
<organism evidence="2 3">
    <name type="scientific">Pseudoxanthomonas suwonensis</name>
    <dbReference type="NCBI Taxonomy" id="314722"/>
    <lineage>
        <taxon>Bacteria</taxon>
        <taxon>Pseudomonadati</taxon>
        <taxon>Pseudomonadota</taxon>
        <taxon>Gammaproteobacteria</taxon>
        <taxon>Lysobacterales</taxon>
        <taxon>Lysobacteraceae</taxon>
        <taxon>Pseudoxanthomonas</taxon>
    </lineage>
</organism>
<dbReference type="CDD" id="cd00093">
    <property type="entry name" value="HTH_XRE"/>
    <property type="match status" value="1"/>
</dbReference>
<keyword evidence="3" id="KW-1185">Reference proteome</keyword>
<proteinExistence type="predicted"/>
<dbReference type="Proteomes" id="UP000033067">
    <property type="component" value="Chromosome"/>
</dbReference>
<protein>
    <submittedName>
        <fullName evidence="2">XRE family transcriptional regulator</fullName>
    </submittedName>
</protein>
<evidence type="ECO:0000313" key="3">
    <source>
        <dbReference type="Proteomes" id="UP000033067"/>
    </source>
</evidence>
<dbReference type="OrthoDB" id="9156632at2"/>
<evidence type="ECO:0000259" key="1">
    <source>
        <dbReference type="PROSITE" id="PS50943"/>
    </source>
</evidence>
<dbReference type="KEGG" id="psuw:WQ53_07040"/>
<reference evidence="2 3" key="1">
    <citation type="journal article" date="2015" name="Genome Announc.">
        <title>Complete Genome Sequence of Pseudoxanthomonas suwonensis Strain J1, a Cellulose-Degrading Bacterium Isolated from Leaf- and Wood-Enriched Soil.</title>
        <authorList>
            <person name="Hou L."/>
            <person name="Jiang J."/>
            <person name="Xu Z."/>
            <person name="Zhou Y."/>
            <person name="Leung F.C."/>
        </authorList>
    </citation>
    <scope>NUCLEOTIDE SEQUENCE [LARGE SCALE GENOMIC DNA]</scope>
    <source>
        <strain evidence="2 3">J1</strain>
    </source>
</reference>
<accession>A0A0E3Z1E4</accession>
<gene>
    <name evidence="2" type="ORF">WQ53_07040</name>
</gene>
<dbReference type="PROSITE" id="PS50943">
    <property type="entry name" value="HTH_CROC1"/>
    <property type="match status" value="1"/>
</dbReference>
<feature type="domain" description="HTH cro/C1-type" evidence="1">
    <location>
        <begin position="14"/>
        <end position="68"/>
    </location>
</feature>
<name>A0A0E3Z1E4_9GAMM</name>
<evidence type="ECO:0000313" key="2">
    <source>
        <dbReference type="EMBL" id="AKC86559.1"/>
    </source>
</evidence>
<dbReference type="Pfam" id="PF01381">
    <property type="entry name" value="HTH_3"/>
    <property type="match status" value="1"/>
</dbReference>
<dbReference type="EMBL" id="CP011144">
    <property type="protein sequence ID" value="AKC86559.1"/>
    <property type="molecule type" value="Genomic_DNA"/>
</dbReference>
<dbReference type="SMART" id="SM00530">
    <property type="entry name" value="HTH_XRE"/>
    <property type="match status" value="1"/>
</dbReference>
<dbReference type="AlphaFoldDB" id="A0A0E3Z1E4"/>
<dbReference type="GO" id="GO:0003677">
    <property type="term" value="F:DNA binding"/>
    <property type="evidence" value="ECO:0007669"/>
    <property type="project" value="InterPro"/>
</dbReference>
<dbReference type="PATRIC" id="fig|314722.6.peg.1506"/>
<dbReference type="InterPro" id="IPR001387">
    <property type="entry name" value="Cro/C1-type_HTH"/>
</dbReference>
<dbReference type="SUPFAM" id="SSF47413">
    <property type="entry name" value="lambda repressor-like DNA-binding domains"/>
    <property type="match status" value="1"/>
</dbReference>